<evidence type="ECO:0000256" key="8">
    <source>
        <dbReference type="PROSITE-ProRule" id="PRU00169"/>
    </source>
</evidence>
<dbReference type="GO" id="GO:0000156">
    <property type="term" value="F:phosphorelay response regulator activity"/>
    <property type="evidence" value="ECO:0007669"/>
    <property type="project" value="TreeGrafter"/>
</dbReference>
<dbReference type="SMART" id="SM00448">
    <property type="entry name" value="REC"/>
    <property type="match status" value="1"/>
</dbReference>
<evidence type="ECO:0000256" key="3">
    <source>
        <dbReference type="ARBA" id="ARBA00023012"/>
    </source>
</evidence>
<dbReference type="SUPFAM" id="SSF52172">
    <property type="entry name" value="CheY-like"/>
    <property type="match status" value="1"/>
</dbReference>
<sequence>MVAIAKILIIDDSPKYLADALPLYGYEVDVATDGMQGLKKLTSENSDYDMVLLDVMMPNMDGWETLKAIRVNKRLENIPVIMITALNEEQKEISGLKFGADDYVVKPFILPNLLARIEALLRRSTWQKEKVSNVDLKFVQEGEIEPLTAREKEILKMVSQGASNNDIAQKLFVREVTVKTHLNSIFKKLKVKNRTQAVLLAMQMRIIED</sequence>
<keyword evidence="5" id="KW-0238">DNA-binding</keyword>
<dbReference type="InterPro" id="IPR016032">
    <property type="entry name" value="Sig_transdc_resp-reg_C-effctor"/>
</dbReference>
<dbReference type="SMART" id="SM00421">
    <property type="entry name" value="HTH_LUXR"/>
    <property type="match status" value="1"/>
</dbReference>
<reference evidence="11" key="1">
    <citation type="submission" date="2020-10" db="EMBL/GenBank/DDBJ databases">
        <authorList>
            <person name="Gilroy R."/>
        </authorList>
    </citation>
    <scope>NUCLEOTIDE SEQUENCE</scope>
    <source>
        <strain evidence="11">CHK154-7741</strain>
    </source>
</reference>
<dbReference type="SUPFAM" id="SSF46894">
    <property type="entry name" value="C-terminal effector domain of the bipartite response regulators"/>
    <property type="match status" value="1"/>
</dbReference>
<keyword evidence="3" id="KW-0902">Two-component regulatory system</keyword>
<evidence type="ECO:0000313" key="11">
    <source>
        <dbReference type="EMBL" id="HIU92104.1"/>
    </source>
</evidence>
<keyword evidence="4" id="KW-0805">Transcription regulation</keyword>
<feature type="domain" description="HTH luxR-type" evidence="9">
    <location>
        <begin position="140"/>
        <end position="205"/>
    </location>
</feature>
<evidence type="ECO:0000256" key="1">
    <source>
        <dbReference type="ARBA" id="ARBA00018672"/>
    </source>
</evidence>
<organism evidence="11 12">
    <name type="scientific">Candidatus Limenecus avicola</name>
    <dbReference type="NCBI Taxonomy" id="2840847"/>
    <lineage>
        <taxon>Bacteria</taxon>
        <taxon>Bacillati</taxon>
        <taxon>Bacillota</taxon>
        <taxon>Clostridia</taxon>
        <taxon>Eubacteriales</taxon>
        <taxon>Clostridiaceae</taxon>
        <taxon>Clostridiaceae incertae sedis</taxon>
        <taxon>Candidatus Limenecus</taxon>
    </lineage>
</organism>
<dbReference type="Pfam" id="PF00196">
    <property type="entry name" value="GerE"/>
    <property type="match status" value="1"/>
</dbReference>
<evidence type="ECO:0000256" key="2">
    <source>
        <dbReference type="ARBA" id="ARBA00022553"/>
    </source>
</evidence>
<protein>
    <recommendedName>
        <fullName evidence="1">Stage 0 sporulation protein A homolog</fullName>
    </recommendedName>
</protein>
<dbReference type="FunFam" id="1.10.10.10:FF:000153">
    <property type="entry name" value="LuxR family transcriptional regulator"/>
    <property type="match status" value="1"/>
</dbReference>
<feature type="modified residue" description="4-aspartylphosphate" evidence="8">
    <location>
        <position position="54"/>
    </location>
</feature>
<evidence type="ECO:0000256" key="6">
    <source>
        <dbReference type="ARBA" id="ARBA00023163"/>
    </source>
</evidence>
<dbReference type="CDD" id="cd06170">
    <property type="entry name" value="LuxR_C_like"/>
    <property type="match status" value="1"/>
</dbReference>
<keyword evidence="6" id="KW-0804">Transcription</keyword>
<dbReference type="PANTHER" id="PTHR48111:SF1">
    <property type="entry name" value="TWO-COMPONENT RESPONSE REGULATOR ORR33"/>
    <property type="match status" value="1"/>
</dbReference>
<keyword evidence="2 8" id="KW-0597">Phosphoprotein</keyword>
<evidence type="ECO:0000259" key="10">
    <source>
        <dbReference type="PROSITE" id="PS50110"/>
    </source>
</evidence>
<dbReference type="Pfam" id="PF00072">
    <property type="entry name" value="Response_reg"/>
    <property type="match status" value="1"/>
</dbReference>
<comment type="function">
    <text evidence="7">May play the central regulatory role in sporulation. It may be an element of the effector pathway responsible for the activation of sporulation genes in response to nutritional stress. Spo0A may act in concert with spo0H (a sigma factor) to control the expression of some genes that are critical to the sporulation process.</text>
</comment>
<dbReference type="AlphaFoldDB" id="A0A9D1MZM3"/>
<dbReference type="GO" id="GO:0005829">
    <property type="term" value="C:cytosol"/>
    <property type="evidence" value="ECO:0007669"/>
    <property type="project" value="TreeGrafter"/>
</dbReference>
<dbReference type="GO" id="GO:0006355">
    <property type="term" value="P:regulation of DNA-templated transcription"/>
    <property type="evidence" value="ECO:0007669"/>
    <property type="project" value="InterPro"/>
</dbReference>
<comment type="caution">
    <text evidence="11">The sequence shown here is derived from an EMBL/GenBank/DDBJ whole genome shotgun (WGS) entry which is preliminary data.</text>
</comment>
<dbReference type="PRINTS" id="PR00038">
    <property type="entry name" value="HTHLUXR"/>
</dbReference>
<dbReference type="InterPro" id="IPR011006">
    <property type="entry name" value="CheY-like_superfamily"/>
</dbReference>
<evidence type="ECO:0000256" key="4">
    <source>
        <dbReference type="ARBA" id="ARBA00023015"/>
    </source>
</evidence>
<dbReference type="PROSITE" id="PS50110">
    <property type="entry name" value="RESPONSE_REGULATORY"/>
    <property type="match status" value="1"/>
</dbReference>
<accession>A0A9D1MZM3</accession>
<dbReference type="Proteomes" id="UP000886748">
    <property type="component" value="Unassembled WGS sequence"/>
</dbReference>
<dbReference type="Gene3D" id="1.10.10.10">
    <property type="entry name" value="Winged helix-like DNA-binding domain superfamily/Winged helix DNA-binding domain"/>
    <property type="match status" value="1"/>
</dbReference>
<dbReference type="GO" id="GO:0000976">
    <property type="term" value="F:transcription cis-regulatory region binding"/>
    <property type="evidence" value="ECO:0007669"/>
    <property type="project" value="TreeGrafter"/>
</dbReference>
<reference evidence="11" key="2">
    <citation type="journal article" date="2021" name="PeerJ">
        <title>Extensive microbial diversity within the chicken gut microbiome revealed by metagenomics and culture.</title>
        <authorList>
            <person name="Gilroy R."/>
            <person name="Ravi A."/>
            <person name="Getino M."/>
            <person name="Pursley I."/>
            <person name="Horton D.L."/>
            <person name="Alikhan N.F."/>
            <person name="Baker D."/>
            <person name="Gharbi K."/>
            <person name="Hall N."/>
            <person name="Watson M."/>
            <person name="Adriaenssens E.M."/>
            <person name="Foster-Nyarko E."/>
            <person name="Jarju S."/>
            <person name="Secka A."/>
            <person name="Antonio M."/>
            <person name="Oren A."/>
            <person name="Chaudhuri R.R."/>
            <person name="La Ragione R."/>
            <person name="Hildebrand F."/>
            <person name="Pallen M.J."/>
        </authorList>
    </citation>
    <scope>NUCLEOTIDE SEQUENCE</scope>
    <source>
        <strain evidence="11">CHK154-7741</strain>
    </source>
</reference>
<dbReference type="InterPro" id="IPR039420">
    <property type="entry name" value="WalR-like"/>
</dbReference>
<evidence type="ECO:0000259" key="9">
    <source>
        <dbReference type="PROSITE" id="PS50043"/>
    </source>
</evidence>
<proteinExistence type="predicted"/>
<dbReference type="PANTHER" id="PTHR48111">
    <property type="entry name" value="REGULATOR OF RPOS"/>
    <property type="match status" value="1"/>
</dbReference>
<gene>
    <name evidence="11" type="ORF">IAD26_03095</name>
</gene>
<evidence type="ECO:0000256" key="7">
    <source>
        <dbReference type="ARBA" id="ARBA00024867"/>
    </source>
</evidence>
<dbReference type="GO" id="GO:0032993">
    <property type="term" value="C:protein-DNA complex"/>
    <property type="evidence" value="ECO:0007669"/>
    <property type="project" value="TreeGrafter"/>
</dbReference>
<dbReference type="PROSITE" id="PS00622">
    <property type="entry name" value="HTH_LUXR_1"/>
    <property type="match status" value="1"/>
</dbReference>
<name>A0A9D1MZM3_9CLOT</name>
<dbReference type="InterPro" id="IPR001789">
    <property type="entry name" value="Sig_transdc_resp-reg_receiver"/>
</dbReference>
<feature type="domain" description="Response regulatory" evidence="10">
    <location>
        <begin position="3"/>
        <end position="121"/>
    </location>
</feature>
<dbReference type="PROSITE" id="PS50043">
    <property type="entry name" value="HTH_LUXR_2"/>
    <property type="match status" value="1"/>
</dbReference>
<dbReference type="EMBL" id="DVOD01000021">
    <property type="protein sequence ID" value="HIU92104.1"/>
    <property type="molecule type" value="Genomic_DNA"/>
</dbReference>
<evidence type="ECO:0000313" key="12">
    <source>
        <dbReference type="Proteomes" id="UP000886748"/>
    </source>
</evidence>
<dbReference type="InterPro" id="IPR000792">
    <property type="entry name" value="Tscrpt_reg_LuxR_C"/>
</dbReference>
<dbReference type="Gene3D" id="3.40.50.2300">
    <property type="match status" value="1"/>
</dbReference>
<evidence type="ECO:0000256" key="5">
    <source>
        <dbReference type="ARBA" id="ARBA00023125"/>
    </source>
</evidence>
<dbReference type="InterPro" id="IPR036388">
    <property type="entry name" value="WH-like_DNA-bd_sf"/>
</dbReference>